<dbReference type="AlphaFoldDB" id="A0A413IQI9"/>
<dbReference type="Proteomes" id="UP000286063">
    <property type="component" value="Unassembled WGS sequence"/>
</dbReference>
<dbReference type="EMBL" id="QSCR01000006">
    <property type="protein sequence ID" value="RGY19517.1"/>
    <property type="molecule type" value="Genomic_DNA"/>
</dbReference>
<proteinExistence type="predicted"/>
<dbReference type="OrthoDB" id="1092914at2"/>
<evidence type="ECO:0000313" key="2">
    <source>
        <dbReference type="Proteomes" id="UP000286063"/>
    </source>
</evidence>
<accession>A0A413IQI9</accession>
<name>A0A413IQI9_9BACT</name>
<gene>
    <name evidence="1" type="ORF">DXA50_06175</name>
</gene>
<evidence type="ECO:0000313" key="1">
    <source>
        <dbReference type="EMBL" id="RGY19517.1"/>
    </source>
</evidence>
<sequence>MVMKLFNILYAAGLLLLAAACEKDLPTFSDDEGFLIFNYGAGKKTGDATVSESDRRGSYSFLLNAAEEQTRDTVWLKVNTLGKLSPDCRPIALVQMEDTNRNVINAVAGKHYVAFDDSSLAELYRMPGDSSVTEVPVVVLRDPSLKESDVTLKITFGDNGWFKPGYPSFTTYTLTISDYLAEPKMWQELGVDYYLGTYGSKKHELMIQWTGKTWDDAYFKTLAAYDDDWGMWVFNDGAYIDYLDAWFAKKLDEENARRLEEGKDVYREKNGKEVSFEPKSIWDY</sequence>
<protein>
    <submittedName>
        <fullName evidence="1">DUF4843 domain-containing protein</fullName>
    </submittedName>
</protein>
<dbReference type="InterPro" id="IPR032299">
    <property type="entry name" value="DUF4843"/>
</dbReference>
<organism evidence="1 2">
    <name type="scientific">Butyricimonas virosa</name>
    <dbReference type="NCBI Taxonomy" id="544645"/>
    <lineage>
        <taxon>Bacteria</taxon>
        <taxon>Pseudomonadati</taxon>
        <taxon>Bacteroidota</taxon>
        <taxon>Bacteroidia</taxon>
        <taxon>Bacteroidales</taxon>
        <taxon>Odoribacteraceae</taxon>
        <taxon>Butyricimonas</taxon>
    </lineage>
</organism>
<reference evidence="1 2" key="1">
    <citation type="submission" date="2018-08" db="EMBL/GenBank/DDBJ databases">
        <title>A genome reference for cultivated species of the human gut microbiota.</title>
        <authorList>
            <person name="Zou Y."/>
            <person name="Xue W."/>
            <person name="Luo G."/>
        </authorList>
    </citation>
    <scope>NUCLEOTIDE SEQUENCE [LARGE SCALE GENOMIC DNA]</scope>
    <source>
        <strain evidence="1 2">OF02-7</strain>
    </source>
</reference>
<comment type="caution">
    <text evidence="1">The sequence shown here is derived from an EMBL/GenBank/DDBJ whole genome shotgun (WGS) entry which is preliminary data.</text>
</comment>
<dbReference type="PROSITE" id="PS51257">
    <property type="entry name" value="PROKAR_LIPOPROTEIN"/>
    <property type="match status" value="1"/>
</dbReference>
<dbReference type="Pfam" id="PF16132">
    <property type="entry name" value="DUF4843"/>
    <property type="match status" value="1"/>
</dbReference>